<organism evidence="4 5">
    <name type="scientific">Meripilus lineatus</name>
    <dbReference type="NCBI Taxonomy" id="2056292"/>
    <lineage>
        <taxon>Eukaryota</taxon>
        <taxon>Fungi</taxon>
        <taxon>Dikarya</taxon>
        <taxon>Basidiomycota</taxon>
        <taxon>Agaricomycotina</taxon>
        <taxon>Agaricomycetes</taxon>
        <taxon>Polyporales</taxon>
        <taxon>Meripilaceae</taxon>
        <taxon>Meripilus</taxon>
    </lineage>
</organism>
<name>A0AAD5V6T2_9APHY</name>
<sequence>MASDKKLVLVLGATGAQGIAVIDQLLAPSPDGSPSPYAVRALTRDPSGKRASALARKGVECVQGSLNDIPSILLALQGVYGAWINVDGFTVGEEKETYLGIRIFELAKQVRSVKHFVWSSIDYGYKKSGYDPIYQCGHTDAKGRVADWMKTQASLSDGMTWTVVTTCPYMEMLGIHMFGPLHKREDGTFVFATPVGEGRVPMIALRDLGLFARYTFDHRDTVSGQNLEIASDIVNWDYLVSTFKKVTGQKAVVLHQSLDEWFNNLENIDLPLANDINKGVKVEGVTTWRKNFTAWWSLYRDNIVVRDMGWIRRINPQSYTLEKWMRENKYTGQLQMDVLKNVEDGKGDASVRLNQKVISNL</sequence>
<dbReference type="InterPro" id="IPR051164">
    <property type="entry name" value="NmrA-like_oxidored"/>
</dbReference>
<dbReference type="EMBL" id="JANAWD010000219">
    <property type="protein sequence ID" value="KAJ3483667.1"/>
    <property type="molecule type" value="Genomic_DNA"/>
</dbReference>
<keyword evidence="5" id="KW-1185">Reference proteome</keyword>
<dbReference type="PANTHER" id="PTHR42748">
    <property type="entry name" value="NITROGEN METABOLITE REPRESSION PROTEIN NMRA FAMILY MEMBER"/>
    <property type="match status" value="1"/>
</dbReference>
<accession>A0AAD5V6T2</accession>
<evidence type="ECO:0000313" key="5">
    <source>
        <dbReference type="Proteomes" id="UP001212997"/>
    </source>
</evidence>
<proteinExistence type="inferred from homology"/>
<evidence type="ECO:0000259" key="3">
    <source>
        <dbReference type="Pfam" id="PF05368"/>
    </source>
</evidence>
<dbReference type="GO" id="GO:0005634">
    <property type="term" value="C:nucleus"/>
    <property type="evidence" value="ECO:0007669"/>
    <property type="project" value="TreeGrafter"/>
</dbReference>
<dbReference type="PANTHER" id="PTHR42748:SF14">
    <property type="entry name" value="SNOAL-LIKE DOMAIN-CONTAINING PROTEIN"/>
    <property type="match status" value="1"/>
</dbReference>
<feature type="domain" description="NmrA-like" evidence="3">
    <location>
        <begin position="5"/>
        <end position="284"/>
    </location>
</feature>
<dbReference type="Gene3D" id="3.40.50.720">
    <property type="entry name" value="NAD(P)-binding Rossmann-like Domain"/>
    <property type="match status" value="1"/>
</dbReference>
<evidence type="ECO:0000256" key="2">
    <source>
        <dbReference type="ARBA" id="ARBA00022857"/>
    </source>
</evidence>
<dbReference type="AlphaFoldDB" id="A0AAD5V6T2"/>
<dbReference type="CDD" id="cd05251">
    <property type="entry name" value="NmrA_like_SDR_a"/>
    <property type="match status" value="1"/>
</dbReference>
<evidence type="ECO:0000313" key="4">
    <source>
        <dbReference type="EMBL" id="KAJ3483667.1"/>
    </source>
</evidence>
<keyword evidence="2" id="KW-0521">NADP</keyword>
<dbReference type="Gene3D" id="3.90.25.10">
    <property type="entry name" value="UDP-galactose 4-epimerase, domain 1"/>
    <property type="match status" value="1"/>
</dbReference>
<dbReference type="Pfam" id="PF05368">
    <property type="entry name" value="NmrA"/>
    <property type="match status" value="1"/>
</dbReference>
<dbReference type="Proteomes" id="UP001212997">
    <property type="component" value="Unassembled WGS sequence"/>
</dbReference>
<dbReference type="InterPro" id="IPR008030">
    <property type="entry name" value="NmrA-like"/>
</dbReference>
<dbReference type="InterPro" id="IPR036291">
    <property type="entry name" value="NAD(P)-bd_dom_sf"/>
</dbReference>
<evidence type="ECO:0000256" key="1">
    <source>
        <dbReference type="ARBA" id="ARBA00006328"/>
    </source>
</evidence>
<gene>
    <name evidence="4" type="ORF">NLI96_g6162</name>
</gene>
<comment type="caution">
    <text evidence="4">The sequence shown here is derived from an EMBL/GenBank/DDBJ whole genome shotgun (WGS) entry which is preliminary data.</text>
</comment>
<reference evidence="4" key="1">
    <citation type="submission" date="2022-07" db="EMBL/GenBank/DDBJ databases">
        <title>Genome Sequence of Physisporinus lineatus.</title>
        <authorList>
            <person name="Buettner E."/>
        </authorList>
    </citation>
    <scope>NUCLEOTIDE SEQUENCE</scope>
    <source>
        <strain evidence="4">VT162</strain>
    </source>
</reference>
<protein>
    <recommendedName>
        <fullName evidence="3">NmrA-like domain-containing protein</fullName>
    </recommendedName>
</protein>
<comment type="similarity">
    <text evidence="1">Belongs to the NmrA-type oxidoreductase family.</text>
</comment>
<dbReference type="SUPFAM" id="SSF51735">
    <property type="entry name" value="NAD(P)-binding Rossmann-fold domains"/>
    <property type="match status" value="1"/>
</dbReference>